<protein>
    <submittedName>
        <fullName evidence="1">Leucine-rich repeat protein kinase family protein</fullName>
    </submittedName>
</protein>
<comment type="caution">
    <text evidence="1">The sequence shown here is derived from an EMBL/GenBank/DDBJ whole genome shotgun (WGS) entry which is preliminary data.</text>
</comment>
<reference evidence="2" key="1">
    <citation type="journal article" date="2019" name="Curr. Biol.">
        <title>Genome Sequence of Striga asiatica Provides Insight into the Evolution of Plant Parasitism.</title>
        <authorList>
            <person name="Yoshida S."/>
            <person name="Kim S."/>
            <person name="Wafula E.K."/>
            <person name="Tanskanen J."/>
            <person name="Kim Y.M."/>
            <person name="Honaas L."/>
            <person name="Yang Z."/>
            <person name="Spallek T."/>
            <person name="Conn C.E."/>
            <person name="Ichihashi Y."/>
            <person name="Cheong K."/>
            <person name="Cui S."/>
            <person name="Der J.P."/>
            <person name="Gundlach H."/>
            <person name="Jiao Y."/>
            <person name="Hori C."/>
            <person name="Ishida J.K."/>
            <person name="Kasahara H."/>
            <person name="Kiba T."/>
            <person name="Kim M.S."/>
            <person name="Koo N."/>
            <person name="Laohavisit A."/>
            <person name="Lee Y.H."/>
            <person name="Lumba S."/>
            <person name="McCourt P."/>
            <person name="Mortimer J.C."/>
            <person name="Mutuku J.M."/>
            <person name="Nomura T."/>
            <person name="Sasaki-Sekimoto Y."/>
            <person name="Seto Y."/>
            <person name="Wang Y."/>
            <person name="Wakatake T."/>
            <person name="Sakakibara H."/>
            <person name="Demura T."/>
            <person name="Yamaguchi S."/>
            <person name="Yoneyama K."/>
            <person name="Manabe R.I."/>
            <person name="Nelson D.C."/>
            <person name="Schulman A.H."/>
            <person name="Timko M.P."/>
            <person name="dePamphilis C.W."/>
            <person name="Choi D."/>
            <person name="Shirasu K."/>
        </authorList>
    </citation>
    <scope>NUCLEOTIDE SEQUENCE [LARGE SCALE GENOMIC DNA]</scope>
    <source>
        <strain evidence="2">cv. UVA1</strain>
    </source>
</reference>
<keyword evidence="1" id="KW-0808">Transferase</keyword>
<evidence type="ECO:0000313" key="2">
    <source>
        <dbReference type="Proteomes" id="UP000325081"/>
    </source>
</evidence>
<dbReference type="EMBL" id="BKCP01004961">
    <property type="protein sequence ID" value="GER35454.1"/>
    <property type="molecule type" value="Genomic_DNA"/>
</dbReference>
<dbReference type="Proteomes" id="UP000325081">
    <property type="component" value="Unassembled WGS sequence"/>
</dbReference>
<name>A0A5A7PRS3_STRAF</name>
<keyword evidence="1" id="KW-0418">Kinase</keyword>
<sequence>MRQDNFYKHLKRLAKIHNYPSSDVLFLKVVGPKNCIRRNHTQNREVTPGRHQAKFVKLGLRSKNSAAPNDLRCRKFLKEKARSQLVARLARSKYRGLEADLSFVARCKMAMTIECSVPALMNFFCLGA</sequence>
<keyword evidence="2" id="KW-1185">Reference proteome</keyword>
<dbReference type="AlphaFoldDB" id="A0A5A7PRS3"/>
<accession>A0A5A7PRS3</accession>
<dbReference type="GO" id="GO:0016301">
    <property type="term" value="F:kinase activity"/>
    <property type="evidence" value="ECO:0007669"/>
    <property type="project" value="UniProtKB-KW"/>
</dbReference>
<proteinExistence type="predicted"/>
<organism evidence="1 2">
    <name type="scientific">Striga asiatica</name>
    <name type="common">Asiatic witchweed</name>
    <name type="synonym">Buchnera asiatica</name>
    <dbReference type="NCBI Taxonomy" id="4170"/>
    <lineage>
        <taxon>Eukaryota</taxon>
        <taxon>Viridiplantae</taxon>
        <taxon>Streptophyta</taxon>
        <taxon>Embryophyta</taxon>
        <taxon>Tracheophyta</taxon>
        <taxon>Spermatophyta</taxon>
        <taxon>Magnoliopsida</taxon>
        <taxon>eudicotyledons</taxon>
        <taxon>Gunneridae</taxon>
        <taxon>Pentapetalae</taxon>
        <taxon>asterids</taxon>
        <taxon>lamiids</taxon>
        <taxon>Lamiales</taxon>
        <taxon>Orobanchaceae</taxon>
        <taxon>Buchnereae</taxon>
        <taxon>Striga</taxon>
    </lineage>
</organism>
<evidence type="ECO:0000313" key="1">
    <source>
        <dbReference type="EMBL" id="GER35454.1"/>
    </source>
</evidence>
<gene>
    <name evidence="1" type="ORF">STAS_11730</name>
</gene>